<reference evidence="2" key="1">
    <citation type="journal article" date="2005" name="PLoS Biol.">
        <title>The genomes of Oryza sativa: a history of duplications.</title>
        <authorList>
            <person name="Yu J."/>
            <person name="Wang J."/>
            <person name="Lin W."/>
            <person name="Li S."/>
            <person name="Li H."/>
            <person name="Zhou J."/>
            <person name="Ni P."/>
            <person name="Dong W."/>
            <person name="Hu S."/>
            <person name="Zeng C."/>
            <person name="Zhang J."/>
            <person name="Zhang Y."/>
            <person name="Li R."/>
            <person name="Xu Z."/>
            <person name="Li S."/>
            <person name="Li X."/>
            <person name="Zheng H."/>
            <person name="Cong L."/>
            <person name="Lin L."/>
            <person name="Yin J."/>
            <person name="Geng J."/>
            <person name="Li G."/>
            <person name="Shi J."/>
            <person name="Liu J."/>
            <person name="Lv H."/>
            <person name="Li J."/>
            <person name="Wang J."/>
            <person name="Deng Y."/>
            <person name="Ran L."/>
            <person name="Shi X."/>
            <person name="Wang X."/>
            <person name="Wu Q."/>
            <person name="Li C."/>
            <person name="Ren X."/>
            <person name="Wang J."/>
            <person name="Wang X."/>
            <person name="Li D."/>
            <person name="Liu D."/>
            <person name="Zhang X."/>
            <person name="Ji Z."/>
            <person name="Zhao W."/>
            <person name="Sun Y."/>
            <person name="Zhang Z."/>
            <person name="Bao J."/>
            <person name="Han Y."/>
            <person name="Dong L."/>
            <person name="Ji J."/>
            <person name="Chen P."/>
            <person name="Wu S."/>
            <person name="Liu J."/>
            <person name="Xiao Y."/>
            <person name="Bu D."/>
            <person name="Tan J."/>
            <person name="Yang L."/>
            <person name="Ye C."/>
            <person name="Zhang J."/>
            <person name="Xu J."/>
            <person name="Zhou Y."/>
            <person name="Yu Y."/>
            <person name="Zhang B."/>
            <person name="Zhuang S."/>
            <person name="Wei H."/>
            <person name="Liu B."/>
            <person name="Lei M."/>
            <person name="Yu H."/>
            <person name="Li Y."/>
            <person name="Xu H."/>
            <person name="Wei S."/>
            <person name="He X."/>
            <person name="Fang L."/>
            <person name="Zhang Z."/>
            <person name="Zhang Y."/>
            <person name="Huang X."/>
            <person name="Su Z."/>
            <person name="Tong W."/>
            <person name="Li J."/>
            <person name="Tong Z."/>
            <person name="Li S."/>
            <person name="Ye J."/>
            <person name="Wang L."/>
            <person name="Fang L."/>
            <person name="Lei T."/>
            <person name="Chen C."/>
            <person name="Chen H."/>
            <person name="Xu Z."/>
            <person name="Li H."/>
            <person name="Huang H."/>
            <person name="Zhang F."/>
            <person name="Xu H."/>
            <person name="Li N."/>
            <person name="Zhao C."/>
            <person name="Li S."/>
            <person name="Dong L."/>
            <person name="Huang Y."/>
            <person name="Li L."/>
            <person name="Xi Y."/>
            <person name="Qi Q."/>
            <person name="Li W."/>
            <person name="Zhang B."/>
            <person name="Hu W."/>
            <person name="Zhang Y."/>
            <person name="Tian X."/>
            <person name="Jiao Y."/>
            <person name="Liang X."/>
            <person name="Jin J."/>
            <person name="Gao L."/>
            <person name="Zheng W."/>
            <person name="Hao B."/>
            <person name="Liu S."/>
            <person name="Wang W."/>
            <person name="Yuan L."/>
            <person name="Cao M."/>
            <person name="McDermott J."/>
            <person name="Samudrala R."/>
            <person name="Wang J."/>
            <person name="Wong G.K."/>
            <person name="Yang H."/>
        </authorList>
    </citation>
    <scope>NUCLEOTIDE SEQUENCE [LARGE SCALE GENOMIC DNA]</scope>
</reference>
<organism evidence="2">
    <name type="scientific">Oryza sativa subsp. japonica</name>
    <name type="common">Rice</name>
    <dbReference type="NCBI Taxonomy" id="39947"/>
    <lineage>
        <taxon>Eukaryota</taxon>
        <taxon>Viridiplantae</taxon>
        <taxon>Streptophyta</taxon>
        <taxon>Embryophyta</taxon>
        <taxon>Tracheophyta</taxon>
        <taxon>Spermatophyta</taxon>
        <taxon>Magnoliopsida</taxon>
        <taxon>Liliopsida</taxon>
        <taxon>Poales</taxon>
        <taxon>Poaceae</taxon>
        <taxon>BOP clade</taxon>
        <taxon>Oryzoideae</taxon>
        <taxon>Oryzeae</taxon>
        <taxon>Oryzinae</taxon>
        <taxon>Oryza</taxon>
        <taxon>Oryza sativa</taxon>
    </lineage>
</organism>
<evidence type="ECO:0000259" key="1">
    <source>
        <dbReference type="Pfam" id="PF24758"/>
    </source>
</evidence>
<feature type="domain" description="F-box/LRR-repeat protein 15/At3g58940/PEG3-like LRR" evidence="1">
    <location>
        <begin position="199"/>
        <end position="267"/>
    </location>
</feature>
<proteinExistence type="predicted"/>
<gene>
    <name evidence="2" type="ORF">OsJ_11842</name>
</gene>
<dbReference type="Proteomes" id="UP000007752">
    <property type="component" value="Chromosome 3"/>
</dbReference>
<protein>
    <recommendedName>
        <fullName evidence="1">F-box/LRR-repeat protein 15/At3g58940/PEG3-like LRR domain-containing protein</fullName>
    </recommendedName>
</protein>
<name>B9F9V9_ORYSJ</name>
<dbReference type="EMBL" id="CM000140">
    <property type="protein sequence ID" value="EEE59557.1"/>
    <property type="molecule type" value="Genomic_DNA"/>
</dbReference>
<dbReference type="InterPro" id="IPR055411">
    <property type="entry name" value="LRR_FXL15/At3g58940/PEG3-like"/>
</dbReference>
<dbReference type="AlphaFoldDB" id="B9F9V9"/>
<dbReference type="Pfam" id="PF24758">
    <property type="entry name" value="LRR_At5g56370"/>
    <property type="match status" value="1"/>
</dbReference>
<evidence type="ECO:0000313" key="2">
    <source>
        <dbReference type="EMBL" id="EEE59557.1"/>
    </source>
</evidence>
<accession>B9F9V9</accession>
<sequence length="269" mass="28773">MGHGLDLEGITPLMDMVLGFFYLSIPEPPISAAVDTTGDGNSGVDDRISLLPNDLLRAVILPPPHQGWRVHCHALLPLALPLALQPSRPCRHPPPPAGRCRASPAHACAASCVVNNTVSQSWRRTRVPSPSSASLAASLMTTRNVAWPRDGSTSLSPRASSFSCSSTSLPTSRRVPPHHALQLLFIPLPLHRLMGAPRHCLHPSPYATAFPNLLELVLGYVVMVEGDLPLLLATSPALETLAVFDILNTVQARLSNGSLRSMFASSSYS</sequence>
<reference evidence="2" key="2">
    <citation type="submission" date="2008-12" db="EMBL/GenBank/DDBJ databases">
        <title>Improved gene annotation of the rice (Oryza sativa) genomes.</title>
        <authorList>
            <person name="Wang J."/>
            <person name="Li R."/>
            <person name="Fan W."/>
            <person name="Huang Q."/>
            <person name="Zhang J."/>
            <person name="Zhou Y."/>
            <person name="Hu Y."/>
            <person name="Zi S."/>
            <person name="Li J."/>
            <person name="Ni P."/>
            <person name="Zheng H."/>
            <person name="Zhang Y."/>
            <person name="Zhao M."/>
            <person name="Hao Q."/>
            <person name="McDermott J."/>
            <person name="Samudrala R."/>
            <person name="Kristiansen K."/>
            <person name="Wong G.K.-S."/>
        </authorList>
    </citation>
    <scope>NUCLEOTIDE SEQUENCE</scope>
</reference>